<dbReference type="AlphaFoldDB" id="A0A8T0IA39"/>
<dbReference type="Pfam" id="PF01704">
    <property type="entry name" value="UDPGP"/>
    <property type="match status" value="1"/>
</dbReference>
<proteinExistence type="predicted"/>
<gene>
    <name evidence="3" type="ORF">KC19_4G122900</name>
</gene>
<sequence length="513" mass="56082">MFGQGKRLVCGLVCEMEHRVAALRSQLADLGQEHVLAGLESGDGSQRESLVEQLSGIDLPLFRRALADVVRTFKGKQDRLPIPPKPFPQAKWEGLQNWISSPDDVPTGNDDTAGWWSEGLRLVADGEVAVLVLAGGQGTRLGPGAPVAKGMLELSVPEPKSLFQLQAERLLLVEDLASFVTGTEIKRRIPWLVMTSDATDSATRAFFEEKAFFGLDKSQVWFLKQSSLPCVDLNEGHAMLMETPWKVAMAPAGNGALFSDLRAAGFIKKLSSQGIKYVQVYAVDNALARVADPVFYGFVHEHQAEVGVKVVSKKNAKESVGVVCLHQEGNSAEKSERYGVIEYSEMPQSMTTAKDDSGELQFRAAHICINMFSVQYLEKLTDSDYQLEFHPAVKRIPHMRENSGTWESVNPEKPNGIKLEQFIFDSFQCCDSEKVALLEVNREEEFAPIKNAVGPGVADSAATATELLLALKRRVNSLPPKAGTLSKGFSLLKAYAGGATQDITSDLVNLSVE</sequence>
<reference evidence="3" key="1">
    <citation type="submission" date="2020-06" db="EMBL/GenBank/DDBJ databases">
        <title>WGS assembly of Ceratodon purpureus strain R40.</title>
        <authorList>
            <person name="Carey S.B."/>
            <person name="Jenkins J."/>
            <person name="Shu S."/>
            <person name="Lovell J.T."/>
            <person name="Sreedasyam A."/>
            <person name="Maumus F."/>
            <person name="Tiley G.P."/>
            <person name="Fernandez-Pozo N."/>
            <person name="Barry K."/>
            <person name="Chen C."/>
            <person name="Wang M."/>
            <person name="Lipzen A."/>
            <person name="Daum C."/>
            <person name="Saski C.A."/>
            <person name="Payton A.C."/>
            <person name="Mcbreen J.C."/>
            <person name="Conrad R.E."/>
            <person name="Kollar L.M."/>
            <person name="Olsson S."/>
            <person name="Huttunen S."/>
            <person name="Landis J.B."/>
            <person name="Wickett N.J."/>
            <person name="Johnson M.G."/>
            <person name="Rensing S.A."/>
            <person name="Grimwood J."/>
            <person name="Schmutz J."/>
            <person name="Mcdaniel S.F."/>
        </authorList>
    </citation>
    <scope>NUCLEOTIDE SEQUENCE</scope>
    <source>
        <strain evidence="3">R40</strain>
    </source>
</reference>
<dbReference type="SUPFAM" id="SSF53448">
    <property type="entry name" value="Nucleotide-diphospho-sugar transferases"/>
    <property type="match status" value="1"/>
</dbReference>
<accession>A0A8T0IA39</accession>
<name>A0A8T0IA39_CERPU</name>
<organism evidence="3 4">
    <name type="scientific">Ceratodon purpureus</name>
    <name type="common">Fire moss</name>
    <name type="synonym">Dicranum purpureum</name>
    <dbReference type="NCBI Taxonomy" id="3225"/>
    <lineage>
        <taxon>Eukaryota</taxon>
        <taxon>Viridiplantae</taxon>
        <taxon>Streptophyta</taxon>
        <taxon>Embryophyta</taxon>
        <taxon>Bryophyta</taxon>
        <taxon>Bryophytina</taxon>
        <taxon>Bryopsida</taxon>
        <taxon>Dicranidae</taxon>
        <taxon>Pseudoditrichales</taxon>
        <taxon>Ditrichaceae</taxon>
        <taxon>Ceratodon</taxon>
    </lineage>
</organism>
<dbReference type="Gene3D" id="3.90.550.10">
    <property type="entry name" value="Spore Coat Polysaccharide Biosynthesis Protein SpsA, Chain A"/>
    <property type="match status" value="1"/>
</dbReference>
<dbReference type="GO" id="GO:0006048">
    <property type="term" value="P:UDP-N-acetylglucosamine biosynthetic process"/>
    <property type="evidence" value="ECO:0007669"/>
    <property type="project" value="TreeGrafter"/>
</dbReference>
<dbReference type="FunFam" id="3.90.550.10:FF:000449">
    <property type="entry name" value="Predicted protein"/>
    <property type="match status" value="1"/>
</dbReference>
<keyword evidence="1" id="KW-0808">Transferase</keyword>
<evidence type="ECO:0000256" key="1">
    <source>
        <dbReference type="ARBA" id="ARBA00022679"/>
    </source>
</evidence>
<comment type="caution">
    <text evidence="3">The sequence shown here is derived from an EMBL/GenBank/DDBJ whole genome shotgun (WGS) entry which is preliminary data.</text>
</comment>
<dbReference type="PANTHER" id="PTHR11952:SF10">
    <property type="entry name" value="16S RRNA PROCESSING PROTEIN RIMM FAMILY"/>
    <property type="match status" value="1"/>
</dbReference>
<dbReference type="PANTHER" id="PTHR11952">
    <property type="entry name" value="UDP- GLUCOSE PYROPHOSPHORYLASE"/>
    <property type="match status" value="1"/>
</dbReference>
<evidence type="ECO:0000313" key="3">
    <source>
        <dbReference type="EMBL" id="KAG0579776.1"/>
    </source>
</evidence>
<dbReference type="InterPro" id="IPR039741">
    <property type="entry name" value="UDP-sugar_pyrophosphorylase"/>
</dbReference>
<keyword evidence="2" id="KW-0548">Nucleotidyltransferase</keyword>
<dbReference type="CDD" id="cd04193">
    <property type="entry name" value="UDPGlcNAc_PPase"/>
    <property type="match status" value="1"/>
</dbReference>
<dbReference type="GO" id="GO:0003977">
    <property type="term" value="F:UDP-N-acetylglucosamine diphosphorylase activity"/>
    <property type="evidence" value="ECO:0007669"/>
    <property type="project" value="TreeGrafter"/>
</dbReference>
<dbReference type="EMBL" id="CM026424">
    <property type="protein sequence ID" value="KAG0579776.1"/>
    <property type="molecule type" value="Genomic_DNA"/>
</dbReference>
<protein>
    <recommendedName>
        <fullName evidence="5">UDP-N-acetylglucosamine pyrophosphorylase</fullName>
    </recommendedName>
</protein>
<keyword evidence="4" id="KW-1185">Reference proteome</keyword>
<evidence type="ECO:0000256" key="2">
    <source>
        <dbReference type="ARBA" id="ARBA00022695"/>
    </source>
</evidence>
<evidence type="ECO:0000313" key="4">
    <source>
        <dbReference type="Proteomes" id="UP000822688"/>
    </source>
</evidence>
<evidence type="ECO:0008006" key="5">
    <source>
        <dbReference type="Google" id="ProtNLM"/>
    </source>
</evidence>
<dbReference type="Proteomes" id="UP000822688">
    <property type="component" value="Chromosome 4"/>
</dbReference>
<dbReference type="InterPro" id="IPR029044">
    <property type="entry name" value="Nucleotide-diphossugar_trans"/>
</dbReference>
<dbReference type="OrthoDB" id="532420at2759"/>
<dbReference type="InterPro" id="IPR002618">
    <property type="entry name" value="UDPGP_fam"/>
</dbReference>